<feature type="transmembrane region" description="Helical" evidence="2">
    <location>
        <begin position="149"/>
        <end position="169"/>
    </location>
</feature>
<keyword evidence="2" id="KW-0472">Membrane</keyword>
<feature type="region of interest" description="Disordered" evidence="1">
    <location>
        <begin position="1"/>
        <end position="117"/>
    </location>
</feature>
<dbReference type="PANTHER" id="PTHR34814:SF1">
    <property type="entry name" value="NITROSOGUANIDINE RESISTANCE PROTEIN SNG1"/>
    <property type="match status" value="1"/>
</dbReference>
<feature type="transmembrane region" description="Helical" evidence="2">
    <location>
        <begin position="508"/>
        <end position="529"/>
    </location>
</feature>
<accession>A0A1B9HVN5</accession>
<feature type="transmembrane region" description="Helical" evidence="2">
    <location>
        <begin position="424"/>
        <end position="444"/>
    </location>
</feature>
<evidence type="ECO:0000256" key="1">
    <source>
        <dbReference type="SAM" id="MobiDB-lite"/>
    </source>
</evidence>
<feature type="transmembrane region" description="Helical" evidence="2">
    <location>
        <begin position="383"/>
        <end position="404"/>
    </location>
</feature>
<dbReference type="InterPro" id="IPR022703">
    <property type="entry name" value="DUF3533"/>
</dbReference>
<feature type="compositionally biased region" description="Low complexity" evidence="1">
    <location>
        <begin position="68"/>
        <end position="78"/>
    </location>
</feature>
<feature type="compositionally biased region" description="Polar residues" evidence="1">
    <location>
        <begin position="98"/>
        <end position="107"/>
    </location>
</feature>
<feature type="domain" description="DUF3533" evidence="3">
    <location>
        <begin position="154"/>
        <end position="520"/>
    </location>
</feature>
<dbReference type="OrthoDB" id="2140105at2759"/>
<reference evidence="5" key="2">
    <citation type="submission" date="2013-07" db="EMBL/GenBank/DDBJ databases">
        <authorList>
            <consortium name="The Broad Institute Genome Sequencing Platform"/>
            <person name="Cuomo C."/>
            <person name="Litvintseva A."/>
            <person name="Chen Y."/>
            <person name="Heitman J."/>
            <person name="Sun S."/>
            <person name="Springer D."/>
            <person name="Dromer F."/>
            <person name="Young S.K."/>
            <person name="Zeng Q."/>
            <person name="Gargeya S."/>
            <person name="Fitzgerald M."/>
            <person name="Abouelleil A."/>
            <person name="Alvarado L."/>
            <person name="Berlin A.M."/>
            <person name="Chapman S.B."/>
            <person name="Dewar J."/>
            <person name="Goldberg J."/>
            <person name="Griggs A."/>
            <person name="Gujja S."/>
            <person name="Hansen M."/>
            <person name="Howarth C."/>
            <person name="Imamovic A."/>
            <person name="Larimer J."/>
            <person name="McCowan C."/>
            <person name="Murphy C."/>
            <person name="Pearson M."/>
            <person name="Priest M."/>
            <person name="Roberts A."/>
            <person name="Saif S."/>
            <person name="Shea T."/>
            <person name="Sykes S."/>
            <person name="Wortman J."/>
            <person name="Nusbaum C."/>
            <person name="Birren B."/>
        </authorList>
    </citation>
    <scope>NUCLEOTIDE SEQUENCE</scope>
    <source>
        <strain evidence="5">CBS 10737</strain>
    </source>
</reference>
<dbReference type="RefSeq" id="XP_019008537.1">
    <property type="nucleotide sequence ID" value="XM_019158791.1"/>
</dbReference>
<evidence type="ECO:0000313" key="5">
    <source>
        <dbReference type="EMBL" id="WWC67895.1"/>
    </source>
</evidence>
<reference evidence="4" key="1">
    <citation type="submission" date="2013-07" db="EMBL/GenBank/DDBJ databases">
        <title>The Genome Sequence of Cryptococcus pinus CBS10737.</title>
        <authorList>
            <consortium name="The Broad Institute Genome Sequencing Platform"/>
            <person name="Cuomo C."/>
            <person name="Litvintseva A."/>
            <person name="Chen Y."/>
            <person name="Heitman J."/>
            <person name="Sun S."/>
            <person name="Springer D."/>
            <person name="Dromer F."/>
            <person name="Young S.K."/>
            <person name="Zeng Q."/>
            <person name="Gargeya S."/>
            <person name="Fitzgerald M."/>
            <person name="Abouelleil A."/>
            <person name="Alvarado L."/>
            <person name="Berlin A.M."/>
            <person name="Chapman S.B."/>
            <person name="Dewar J."/>
            <person name="Goldberg J."/>
            <person name="Griggs A."/>
            <person name="Gujja S."/>
            <person name="Hansen M."/>
            <person name="Howarth C."/>
            <person name="Imamovic A."/>
            <person name="Larimer J."/>
            <person name="McCowan C."/>
            <person name="Murphy C."/>
            <person name="Pearson M."/>
            <person name="Priest M."/>
            <person name="Roberts A."/>
            <person name="Saif S."/>
            <person name="Shea T."/>
            <person name="Sykes S."/>
            <person name="Wortman J."/>
            <person name="Nusbaum C."/>
            <person name="Birren B."/>
        </authorList>
    </citation>
    <scope>NUCLEOTIDE SEQUENCE [LARGE SCALE GENOMIC DNA]</scope>
    <source>
        <strain evidence="4">CBS 10737</strain>
    </source>
</reference>
<evidence type="ECO:0000313" key="6">
    <source>
        <dbReference type="Proteomes" id="UP000094020"/>
    </source>
</evidence>
<dbReference type="STRING" id="1296096.A0A1B9HVN5"/>
<sequence length="552" mass="61832">MTTNNSPQPPSPSTHTVSQTPTMTEPIPTLKTNLGPSSPEDQPFKYGQGNDNSNNNEKLSRNHSRGTNINSDNNKNNNGFSPLRVYESRDANNKKMPESQTTNNLTPAKSIVASIIKPEQGGKEKKMEKFKYSFFSPEMAMFRKLALKLLIGTVVITVLVMWLTLPFYWGSLWKSNKYTDKLTVRIIDRDGGEIGQAVSSALLQQKNLRYFITSPSEFPDISAVENDIVQEGAWASIVINSGATETLNQARLIGNSSYNPSEAIQVFYAQARMETAVNSYLIPYIQQALTAILFQFNGRSVAEFLQANANNATALTTLAAAPASISTPVWYSLVNLRPYDQPVATAITLVGLIYMLIFSFIITMSNNAVREIIAPFLTTKHYLIYRICAPISLYSVISFFFAMINLPFKVHFGAHYTYGGGFFLWWFTVFLGMASVGLSTEFMITILGPKFISFFLLPLIIANVSVVSFPHELQPWIYRYGVAMPFYNASRVVRTIIFNTKNDIAKNLGILLAWIVVNIITISVATWLFRRKSVNEHNKEMGENELDKVEQP</sequence>
<feature type="transmembrane region" description="Helical" evidence="2">
    <location>
        <begin position="343"/>
        <end position="362"/>
    </location>
</feature>
<dbReference type="AlphaFoldDB" id="A0A1B9HVN5"/>
<reference evidence="5" key="4">
    <citation type="submission" date="2024-02" db="EMBL/GenBank/DDBJ databases">
        <title>Comparative genomics of Cryptococcus and Kwoniella reveals pathogenesis evolution and contrasting modes of karyotype evolution via chromosome fusion or intercentromeric recombination.</title>
        <authorList>
            <person name="Coelho M.A."/>
            <person name="David-Palma M."/>
            <person name="Shea T."/>
            <person name="Bowers K."/>
            <person name="McGinley-Smith S."/>
            <person name="Mohammad A.W."/>
            <person name="Gnirke A."/>
            <person name="Yurkov A.M."/>
            <person name="Nowrousian M."/>
            <person name="Sun S."/>
            <person name="Cuomo C.A."/>
            <person name="Heitman J."/>
        </authorList>
    </citation>
    <scope>NUCLEOTIDE SEQUENCE</scope>
    <source>
        <strain evidence="5">CBS 10737</strain>
    </source>
</reference>
<keyword evidence="2" id="KW-1133">Transmembrane helix</keyword>
<feature type="compositionally biased region" description="Basic and acidic residues" evidence="1">
    <location>
        <begin position="86"/>
        <end position="97"/>
    </location>
</feature>
<dbReference type="GeneID" id="30175466"/>
<name>A0A1B9HVN5_9TREE</name>
<proteinExistence type="predicted"/>
<evidence type="ECO:0000256" key="2">
    <source>
        <dbReference type="SAM" id="Phobius"/>
    </source>
</evidence>
<keyword evidence="2" id="KW-0812">Transmembrane</keyword>
<feature type="compositionally biased region" description="Polar residues" evidence="1">
    <location>
        <begin position="30"/>
        <end position="40"/>
    </location>
</feature>
<dbReference type="KEGG" id="kpin:30175466"/>
<feature type="transmembrane region" description="Helical" evidence="2">
    <location>
        <begin position="451"/>
        <end position="469"/>
    </location>
</feature>
<evidence type="ECO:0000313" key="4">
    <source>
        <dbReference type="EMBL" id="OCF47318.1"/>
    </source>
</evidence>
<dbReference type="GO" id="GO:0016020">
    <property type="term" value="C:membrane"/>
    <property type="evidence" value="ECO:0007669"/>
    <property type="project" value="TreeGrafter"/>
</dbReference>
<evidence type="ECO:0000259" key="3">
    <source>
        <dbReference type="Pfam" id="PF12051"/>
    </source>
</evidence>
<dbReference type="Pfam" id="PF12051">
    <property type="entry name" value="DUF3533"/>
    <property type="match status" value="1"/>
</dbReference>
<dbReference type="Proteomes" id="UP000094020">
    <property type="component" value="Chromosome 2"/>
</dbReference>
<gene>
    <name evidence="4" type="ORF">I206_07097</name>
    <name evidence="5" type="ORF">I206_101813</name>
</gene>
<dbReference type="EMBL" id="KV700117">
    <property type="protein sequence ID" value="OCF47318.1"/>
    <property type="molecule type" value="Genomic_DNA"/>
</dbReference>
<feature type="compositionally biased region" description="Low complexity" evidence="1">
    <location>
        <begin position="13"/>
        <end position="22"/>
    </location>
</feature>
<organism evidence="4">
    <name type="scientific">Kwoniella pini CBS 10737</name>
    <dbReference type="NCBI Taxonomy" id="1296096"/>
    <lineage>
        <taxon>Eukaryota</taxon>
        <taxon>Fungi</taxon>
        <taxon>Dikarya</taxon>
        <taxon>Basidiomycota</taxon>
        <taxon>Agaricomycotina</taxon>
        <taxon>Tremellomycetes</taxon>
        <taxon>Tremellales</taxon>
        <taxon>Cryptococcaceae</taxon>
        <taxon>Kwoniella</taxon>
    </lineage>
</organism>
<dbReference type="InterPro" id="IPR053001">
    <property type="entry name" value="MNNG_permease-like"/>
</dbReference>
<dbReference type="PANTHER" id="PTHR34814">
    <property type="entry name" value="NITROSOGUANIDINE RESISTANCE PROTEIN SNG1"/>
    <property type="match status" value="1"/>
</dbReference>
<dbReference type="EMBL" id="CP144520">
    <property type="protein sequence ID" value="WWC67895.1"/>
    <property type="molecule type" value="Genomic_DNA"/>
</dbReference>
<reference evidence="4" key="3">
    <citation type="submission" date="2016-07" db="EMBL/GenBank/DDBJ databases">
        <title>Evolution of pathogenesis and genome organization in the Tremellales.</title>
        <authorList>
            <person name="Cuomo C."/>
            <person name="Litvintseva A."/>
            <person name="Heitman J."/>
            <person name="Chen Y."/>
            <person name="Sun S."/>
            <person name="Springer D."/>
            <person name="Dromer F."/>
            <person name="Young S."/>
            <person name="Zeng Q."/>
            <person name="Chapman S."/>
            <person name="Gujja S."/>
            <person name="Saif S."/>
            <person name="Birren B."/>
        </authorList>
    </citation>
    <scope>NUCLEOTIDE SEQUENCE</scope>
    <source>
        <strain evidence="4">CBS 10737</strain>
    </source>
</reference>
<protein>
    <submittedName>
        <fullName evidence="4">Endoplasmic reticulum protein</fullName>
    </submittedName>
</protein>
<keyword evidence="6" id="KW-1185">Reference proteome</keyword>